<proteinExistence type="inferred from homology"/>
<dbReference type="InterPro" id="IPR052518">
    <property type="entry name" value="CHR_Transporter"/>
</dbReference>
<dbReference type="EMBL" id="ASSP01000007">
    <property type="protein sequence ID" value="EOS14307.1"/>
    <property type="molecule type" value="Genomic_DNA"/>
</dbReference>
<dbReference type="AlphaFoldDB" id="R9IAR3"/>
<keyword evidence="3" id="KW-1003">Cell membrane</keyword>
<dbReference type="STRING" id="1235788.C802_01168"/>
<keyword evidence="5 7" id="KW-1133">Transmembrane helix</keyword>
<keyword evidence="6 7" id="KW-0472">Membrane</keyword>
<reference evidence="9 11" key="2">
    <citation type="submission" date="2019-04" db="EMBL/GenBank/DDBJ databases">
        <title>Microbes associate with the intestines of laboratory mice.</title>
        <authorList>
            <person name="Navarre W."/>
            <person name="Wong E."/>
            <person name="Huang K."/>
            <person name="Tropini C."/>
            <person name="Ng K."/>
            <person name="Yu B."/>
        </authorList>
    </citation>
    <scope>NUCLEOTIDE SEQUENCE [LARGE SCALE GENOMIC DNA]</scope>
    <source>
        <strain evidence="9 11">NM22_B1</strain>
    </source>
</reference>
<feature type="transmembrane region" description="Helical" evidence="7">
    <location>
        <begin position="80"/>
        <end position="103"/>
    </location>
</feature>
<evidence type="ECO:0000256" key="6">
    <source>
        <dbReference type="ARBA" id="ARBA00023136"/>
    </source>
</evidence>
<evidence type="ECO:0000256" key="3">
    <source>
        <dbReference type="ARBA" id="ARBA00022475"/>
    </source>
</evidence>
<gene>
    <name evidence="8" type="ORF">C802_01168</name>
    <name evidence="9" type="ORF">E5339_12955</name>
</gene>
<feature type="transmembrane region" description="Helical" evidence="7">
    <location>
        <begin position="173"/>
        <end position="189"/>
    </location>
</feature>
<evidence type="ECO:0000256" key="7">
    <source>
        <dbReference type="SAM" id="Phobius"/>
    </source>
</evidence>
<dbReference type="Pfam" id="PF02417">
    <property type="entry name" value="Chromate_transp"/>
    <property type="match status" value="1"/>
</dbReference>
<comment type="caution">
    <text evidence="8">The sequence shown here is derived from an EMBL/GenBank/DDBJ whole genome shotgun (WGS) entry which is preliminary data.</text>
</comment>
<organism evidence="8 10">
    <name type="scientific">Phocaeicola sartorii</name>
    <dbReference type="NCBI Taxonomy" id="671267"/>
    <lineage>
        <taxon>Bacteria</taxon>
        <taxon>Pseudomonadati</taxon>
        <taxon>Bacteroidota</taxon>
        <taxon>Bacteroidia</taxon>
        <taxon>Bacteroidales</taxon>
        <taxon>Bacteroidaceae</taxon>
        <taxon>Phocaeicola</taxon>
    </lineage>
</organism>
<dbReference type="GeneID" id="82155042"/>
<protein>
    <submittedName>
        <fullName evidence="8">Chromate transporter</fullName>
    </submittedName>
</protein>
<feature type="transmembrane region" description="Helical" evidence="7">
    <location>
        <begin position="7"/>
        <end position="28"/>
    </location>
</feature>
<evidence type="ECO:0000313" key="8">
    <source>
        <dbReference type="EMBL" id="EOS14307.1"/>
    </source>
</evidence>
<evidence type="ECO:0000313" key="10">
    <source>
        <dbReference type="Proteomes" id="UP000014200"/>
    </source>
</evidence>
<comment type="similarity">
    <text evidence="2">Belongs to the chromate ion transporter (CHR) (TC 2.A.51) family.</text>
</comment>
<dbReference type="GO" id="GO:0015109">
    <property type="term" value="F:chromate transmembrane transporter activity"/>
    <property type="evidence" value="ECO:0007669"/>
    <property type="project" value="InterPro"/>
</dbReference>
<evidence type="ECO:0000313" key="11">
    <source>
        <dbReference type="Proteomes" id="UP000310760"/>
    </source>
</evidence>
<dbReference type="OrthoDB" id="9788907at2"/>
<reference evidence="8 10" key="1">
    <citation type="submission" date="2013-04" db="EMBL/GenBank/DDBJ databases">
        <title>The Genome Sequence of Bacteroides massiliensis dnLKV3.</title>
        <authorList>
            <consortium name="The Broad Institute Genomics Platform"/>
            <consortium name="The Broad Institute Genome Sequencing Center for Infectious Disease"/>
            <person name="Earl A."/>
            <person name="Xavier R."/>
            <person name="Kuhn K."/>
            <person name="Stappenbeck T."/>
            <person name="Walker B."/>
            <person name="Young S."/>
            <person name="Zeng Q."/>
            <person name="Gargeya S."/>
            <person name="Fitzgerald M."/>
            <person name="Haas B."/>
            <person name="Abouelleil A."/>
            <person name="Allen A.W."/>
            <person name="Alvarado L."/>
            <person name="Arachchi H.M."/>
            <person name="Berlin A.M."/>
            <person name="Chapman S.B."/>
            <person name="Gainer-Dewar J."/>
            <person name="Goldberg J."/>
            <person name="Griggs A."/>
            <person name="Gujja S."/>
            <person name="Hansen M."/>
            <person name="Howarth C."/>
            <person name="Imamovic A."/>
            <person name="Ireland A."/>
            <person name="Larimer J."/>
            <person name="McCowan C."/>
            <person name="Murphy C."/>
            <person name="Pearson M."/>
            <person name="Poon T.W."/>
            <person name="Priest M."/>
            <person name="Roberts A."/>
            <person name="Saif S."/>
            <person name="Shea T."/>
            <person name="Sisk P."/>
            <person name="Sykes S."/>
            <person name="Wortman J."/>
            <person name="Nusbaum C."/>
            <person name="Birren B."/>
        </authorList>
    </citation>
    <scope>NUCLEOTIDE SEQUENCE [LARGE SCALE GENOMIC DNA]</scope>
    <source>
        <strain evidence="8">DnLKV3</strain>
        <strain evidence="10">dnLKV3</strain>
    </source>
</reference>
<evidence type="ECO:0000256" key="2">
    <source>
        <dbReference type="ARBA" id="ARBA00005262"/>
    </source>
</evidence>
<dbReference type="InterPro" id="IPR003370">
    <property type="entry name" value="Chromate_transpt"/>
</dbReference>
<feature type="transmembrane region" description="Helical" evidence="7">
    <location>
        <begin position="147"/>
        <end position="166"/>
    </location>
</feature>
<accession>R9IAR3</accession>
<dbReference type="Proteomes" id="UP000014200">
    <property type="component" value="Unassembled WGS sequence"/>
</dbReference>
<keyword evidence="4 7" id="KW-0812">Transmembrane</keyword>
<dbReference type="EMBL" id="SRYJ01000028">
    <property type="protein sequence ID" value="TGY69455.1"/>
    <property type="molecule type" value="Genomic_DNA"/>
</dbReference>
<dbReference type="PATRIC" id="fig|1235788.3.peg.1196"/>
<evidence type="ECO:0000256" key="1">
    <source>
        <dbReference type="ARBA" id="ARBA00004651"/>
    </source>
</evidence>
<evidence type="ECO:0000313" key="9">
    <source>
        <dbReference type="EMBL" id="TGY69455.1"/>
    </source>
</evidence>
<dbReference type="PANTHER" id="PTHR43663">
    <property type="entry name" value="CHROMATE TRANSPORT PROTEIN-RELATED"/>
    <property type="match status" value="1"/>
</dbReference>
<comment type="subcellular location">
    <subcellularLocation>
        <location evidence="1">Cell membrane</location>
        <topology evidence="1">Multi-pass membrane protein</topology>
    </subcellularLocation>
</comment>
<dbReference type="GO" id="GO:0005886">
    <property type="term" value="C:plasma membrane"/>
    <property type="evidence" value="ECO:0007669"/>
    <property type="project" value="UniProtKB-SubCell"/>
</dbReference>
<evidence type="ECO:0000256" key="5">
    <source>
        <dbReference type="ARBA" id="ARBA00022989"/>
    </source>
</evidence>
<sequence>MIFLYLFYTFCKIGLFGFGGGYAMLSMIQGEVVTRYNWISASEFTDIIAISQMTPGPIGINSATYVGYTAVLNAGYSEGWAIFGSCIATFAVVFPSFILMIVISRFFLKYQKHPVVEAVFKGLRPAVVGLLAAAALVLMNAENFGSYQIDLYQFIISIIIFLVTFIGTRKYKINPILMIILCGVAGFLLY</sequence>
<keyword evidence="10" id="KW-1185">Reference proteome</keyword>
<dbReference type="RefSeq" id="WP_016275588.1">
    <property type="nucleotide sequence ID" value="NZ_CAJUNV010000002.1"/>
</dbReference>
<dbReference type="HOGENOM" id="CLU_018106_1_2_10"/>
<feature type="transmembrane region" description="Helical" evidence="7">
    <location>
        <begin position="123"/>
        <end position="141"/>
    </location>
</feature>
<evidence type="ECO:0000256" key="4">
    <source>
        <dbReference type="ARBA" id="ARBA00022692"/>
    </source>
</evidence>
<name>R9IAR3_9BACT</name>
<dbReference type="PANTHER" id="PTHR43663:SF1">
    <property type="entry name" value="CHROMATE TRANSPORTER"/>
    <property type="match status" value="1"/>
</dbReference>
<dbReference type="Proteomes" id="UP000310760">
    <property type="component" value="Unassembled WGS sequence"/>
</dbReference>